<dbReference type="EMBL" id="FRAJ01000033">
    <property type="protein sequence ID" value="SHK59912.1"/>
    <property type="molecule type" value="Genomic_DNA"/>
</dbReference>
<gene>
    <name evidence="2" type="ORF">SAMN02745883_02428</name>
</gene>
<keyword evidence="1" id="KW-1133">Transmembrane helix</keyword>
<organism evidence="2 3">
    <name type="scientific">Caminicella sporogenes DSM 14501</name>
    <dbReference type="NCBI Taxonomy" id="1121266"/>
    <lineage>
        <taxon>Bacteria</taxon>
        <taxon>Bacillati</taxon>
        <taxon>Bacillota</taxon>
        <taxon>Clostridia</taxon>
        <taxon>Peptostreptococcales</taxon>
        <taxon>Caminicellaceae</taxon>
        <taxon>Caminicella</taxon>
    </lineage>
</organism>
<keyword evidence="3" id="KW-1185">Reference proteome</keyword>
<evidence type="ECO:0000313" key="2">
    <source>
        <dbReference type="EMBL" id="SHK59912.1"/>
    </source>
</evidence>
<accession>A0A1M6TSD3</accession>
<keyword evidence="1" id="KW-0472">Membrane</keyword>
<evidence type="ECO:0000256" key="1">
    <source>
        <dbReference type="SAM" id="Phobius"/>
    </source>
</evidence>
<sequence>MPEAVKTAIEAGFTSMTSMVTDVVVIGVPAVIGVMAIAKGARYGIRWVKSMLSNA</sequence>
<evidence type="ECO:0000313" key="3">
    <source>
        <dbReference type="Proteomes" id="UP000184082"/>
    </source>
</evidence>
<name>A0A1M6TSD3_9FIRM</name>
<dbReference type="AlphaFoldDB" id="A0A1M6TSD3"/>
<proteinExistence type="predicted"/>
<feature type="transmembrane region" description="Helical" evidence="1">
    <location>
        <begin position="23"/>
        <end position="41"/>
    </location>
</feature>
<dbReference type="RefSeq" id="WP_159430033.1">
    <property type="nucleotide sequence ID" value="NZ_FRAJ01000033.1"/>
</dbReference>
<protein>
    <submittedName>
        <fullName evidence="2">Uncharacterized protein</fullName>
    </submittedName>
</protein>
<keyword evidence="1" id="KW-0812">Transmembrane</keyword>
<dbReference type="Proteomes" id="UP000184082">
    <property type="component" value="Unassembled WGS sequence"/>
</dbReference>
<reference evidence="2 3" key="1">
    <citation type="submission" date="2016-11" db="EMBL/GenBank/DDBJ databases">
        <authorList>
            <person name="Jaros S."/>
            <person name="Januszkiewicz K."/>
            <person name="Wedrychowicz H."/>
        </authorList>
    </citation>
    <scope>NUCLEOTIDE SEQUENCE [LARGE SCALE GENOMIC DNA]</scope>
    <source>
        <strain evidence="2 3">DSM 14501</strain>
    </source>
</reference>
<dbReference type="STRING" id="1121266.SAMN02745883_02428"/>